<dbReference type="Pfam" id="PF18974">
    <property type="entry name" value="DUF5710"/>
    <property type="match status" value="1"/>
</dbReference>
<evidence type="ECO:0000313" key="3">
    <source>
        <dbReference type="EnsemblProtists" id="EOD30778"/>
    </source>
</evidence>
<evidence type="ECO:0000259" key="2">
    <source>
        <dbReference type="Pfam" id="PF18974"/>
    </source>
</evidence>
<dbReference type="HOGENOM" id="CLU_819993_0_0_1"/>
<keyword evidence="4" id="KW-1185">Reference proteome</keyword>
<evidence type="ECO:0000256" key="1">
    <source>
        <dbReference type="SAM" id="MobiDB-lite"/>
    </source>
</evidence>
<dbReference type="EnsemblProtists" id="EOD30778">
    <property type="protein sequence ID" value="EOD30778"/>
    <property type="gene ID" value="EMIHUDRAFT_456440"/>
</dbReference>
<feature type="region of interest" description="Disordered" evidence="1">
    <location>
        <begin position="135"/>
        <end position="160"/>
    </location>
</feature>
<reference evidence="3" key="2">
    <citation type="submission" date="2024-10" db="UniProtKB">
        <authorList>
            <consortium name="EnsemblProtists"/>
        </authorList>
    </citation>
    <scope>IDENTIFICATION</scope>
</reference>
<proteinExistence type="predicted"/>
<reference evidence="4" key="1">
    <citation type="journal article" date="2013" name="Nature">
        <title>Pan genome of the phytoplankton Emiliania underpins its global distribution.</title>
        <authorList>
            <person name="Read B.A."/>
            <person name="Kegel J."/>
            <person name="Klute M.J."/>
            <person name="Kuo A."/>
            <person name="Lefebvre S.C."/>
            <person name="Maumus F."/>
            <person name="Mayer C."/>
            <person name="Miller J."/>
            <person name="Monier A."/>
            <person name="Salamov A."/>
            <person name="Young J."/>
            <person name="Aguilar M."/>
            <person name="Claverie J.M."/>
            <person name="Frickenhaus S."/>
            <person name="Gonzalez K."/>
            <person name="Herman E.K."/>
            <person name="Lin Y.C."/>
            <person name="Napier J."/>
            <person name="Ogata H."/>
            <person name="Sarno A.F."/>
            <person name="Shmutz J."/>
            <person name="Schroeder D."/>
            <person name="de Vargas C."/>
            <person name="Verret F."/>
            <person name="von Dassow P."/>
            <person name="Valentin K."/>
            <person name="Van de Peer Y."/>
            <person name="Wheeler G."/>
            <person name="Dacks J.B."/>
            <person name="Delwiche C.F."/>
            <person name="Dyhrman S.T."/>
            <person name="Glockner G."/>
            <person name="John U."/>
            <person name="Richards T."/>
            <person name="Worden A.Z."/>
            <person name="Zhang X."/>
            <person name="Grigoriev I.V."/>
            <person name="Allen A.E."/>
            <person name="Bidle K."/>
            <person name="Borodovsky M."/>
            <person name="Bowler C."/>
            <person name="Brownlee C."/>
            <person name="Cock J.M."/>
            <person name="Elias M."/>
            <person name="Gladyshev V.N."/>
            <person name="Groth M."/>
            <person name="Guda C."/>
            <person name="Hadaegh A."/>
            <person name="Iglesias-Rodriguez M.D."/>
            <person name="Jenkins J."/>
            <person name="Jones B.M."/>
            <person name="Lawson T."/>
            <person name="Leese F."/>
            <person name="Lindquist E."/>
            <person name="Lobanov A."/>
            <person name="Lomsadze A."/>
            <person name="Malik S.B."/>
            <person name="Marsh M.E."/>
            <person name="Mackinder L."/>
            <person name="Mock T."/>
            <person name="Mueller-Roeber B."/>
            <person name="Pagarete A."/>
            <person name="Parker M."/>
            <person name="Probert I."/>
            <person name="Quesneville H."/>
            <person name="Raines C."/>
            <person name="Rensing S.A."/>
            <person name="Riano-Pachon D.M."/>
            <person name="Richier S."/>
            <person name="Rokitta S."/>
            <person name="Shiraiwa Y."/>
            <person name="Soanes D.M."/>
            <person name="van der Giezen M."/>
            <person name="Wahlund T.M."/>
            <person name="Williams B."/>
            <person name="Wilson W."/>
            <person name="Wolfe G."/>
            <person name="Wurch L.L."/>
        </authorList>
    </citation>
    <scope>NUCLEOTIDE SEQUENCE</scope>
</reference>
<dbReference type="PaxDb" id="2903-EOD30778"/>
<dbReference type="CDD" id="cd22671">
    <property type="entry name" value="FHA_APTX-like"/>
    <property type="match status" value="1"/>
</dbReference>
<dbReference type="Proteomes" id="UP000013827">
    <property type="component" value="Unassembled WGS sequence"/>
</dbReference>
<name>A0A0D3K4U3_EMIH1</name>
<feature type="domain" description="DUF5710" evidence="2">
    <location>
        <begin position="168"/>
        <end position="200"/>
    </location>
</feature>
<dbReference type="InterPro" id="IPR008984">
    <property type="entry name" value="SMAD_FHA_dom_sf"/>
</dbReference>
<organism evidence="3 4">
    <name type="scientific">Emiliania huxleyi (strain CCMP1516)</name>
    <dbReference type="NCBI Taxonomy" id="280463"/>
    <lineage>
        <taxon>Eukaryota</taxon>
        <taxon>Haptista</taxon>
        <taxon>Haptophyta</taxon>
        <taxon>Prymnesiophyceae</taxon>
        <taxon>Isochrysidales</taxon>
        <taxon>Noelaerhabdaceae</taxon>
        <taxon>Emiliania</taxon>
    </lineage>
</organism>
<evidence type="ECO:0000313" key="4">
    <source>
        <dbReference type="Proteomes" id="UP000013827"/>
    </source>
</evidence>
<dbReference type="Gene3D" id="2.60.200.20">
    <property type="match status" value="1"/>
</dbReference>
<accession>A0A0D3K4U3</accession>
<dbReference type="RefSeq" id="XP_005783207.1">
    <property type="nucleotide sequence ID" value="XM_005783150.1"/>
</dbReference>
<dbReference type="SUPFAM" id="SSF49879">
    <property type="entry name" value="SMAD/FHA domain"/>
    <property type="match status" value="1"/>
</dbReference>
<dbReference type="AlphaFoldDB" id="A0A0D3K4U3"/>
<dbReference type="KEGG" id="ehx:EMIHUDRAFT_456440"/>
<dbReference type="GeneID" id="17276051"/>
<protein>
    <recommendedName>
        <fullName evidence="2">DUF5710 domain-containing protein</fullName>
    </recommendedName>
</protein>
<dbReference type="InterPro" id="IPR043764">
    <property type="entry name" value="DUF5710"/>
</dbReference>
<sequence>MFSAADSWELESSTAAPLLISEPQDFVLGRNADCLKLLPALDQRVSDEGKSVSRRQATLRLAADASELILTSQSKSNRTGVRRGASSEWNWLRQNESCVVSDGDAIALAEPKSSASAPTLILTLRNVLAAATQVYSDNPDASPERAAAPSPKRQRQSCSGMMTSEAPTFLRCPFSEKEAAKERGAKWDRARKAWFVEEDDEALHSALAAMEAACDPRWANALAFAVDAESEVRLRQAIAACASGLEGLPPRGKAGAKPWTQRYGHAYEAGELHLTLYRVRDACAALGKAKPAVLDEFERARRAVAGASLGSVKGVRISIKEVGGPYDACRPLAGSLAPG</sequence>